<protein>
    <submittedName>
        <fullName evidence="1">Uncharacterized protein</fullName>
    </submittedName>
</protein>
<evidence type="ECO:0000313" key="2">
    <source>
        <dbReference type="Proteomes" id="UP001374535"/>
    </source>
</evidence>
<reference evidence="1 2" key="1">
    <citation type="journal article" date="2023" name="Life. Sci Alliance">
        <title>Evolutionary insights into 3D genome organization and epigenetic landscape of Vigna mungo.</title>
        <authorList>
            <person name="Junaid A."/>
            <person name="Singh B."/>
            <person name="Bhatia S."/>
        </authorList>
    </citation>
    <scope>NUCLEOTIDE SEQUENCE [LARGE SCALE GENOMIC DNA]</scope>
    <source>
        <strain evidence="1">Urdbean</strain>
    </source>
</reference>
<feature type="non-terminal residue" evidence="1">
    <location>
        <position position="1"/>
    </location>
</feature>
<proteinExistence type="predicted"/>
<dbReference type="AlphaFoldDB" id="A0AAQ3NR50"/>
<dbReference type="EMBL" id="CP144697">
    <property type="protein sequence ID" value="WVZ13446.1"/>
    <property type="molecule type" value="Genomic_DNA"/>
</dbReference>
<gene>
    <name evidence="1" type="ORF">V8G54_011012</name>
</gene>
<accession>A0AAQ3NR50</accession>
<evidence type="ECO:0000313" key="1">
    <source>
        <dbReference type="EMBL" id="WVZ13446.1"/>
    </source>
</evidence>
<keyword evidence="2" id="KW-1185">Reference proteome</keyword>
<name>A0AAQ3NR50_VIGMU</name>
<dbReference type="Proteomes" id="UP001374535">
    <property type="component" value="Chromosome 4"/>
</dbReference>
<organism evidence="1 2">
    <name type="scientific">Vigna mungo</name>
    <name type="common">Black gram</name>
    <name type="synonym">Phaseolus mungo</name>
    <dbReference type="NCBI Taxonomy" id="3915"/>
    <lineage>
        <taxon>Eukaryota</taxon>
        <taxon>Viridiplantae</taxon>
        <taxon>Streptophyta</taxon>
        <taxon>Embryophyta</taxon>
        <taxon>Tracheophyta</taxon>
        <taxon>Spermatophyta</taxon>
        <taxon>Magnoliopsida</taxon>
        <taxon>eudicotyledons</taxon>
        <taxon>Gunneridae</taxon>
        <taxon>Pentapetalae</taxon>
        <taxon>rosids</taxon>
        <taxon>fabids</taxon>
        <taxon>Fabales</taxon>
        <taxon>Fabaceae</taxon>
        <taxon>Papilionoideae</taxon>
        <taxon>50 kb inversion clade</taxon>
        <taxon>NPAAA clade</taxon>
        <taxon>indigoferoid/millettioid clade</taxon>
        <taxon>Phaseoleae</taxon>
        <taxon>Vigna</taxon>
    </lineage>
</organism>
<sequence length="108" mass="11866">ISFLSQSDFINLSSEVKNSATPSLSPTLLLQVSEVKLGHTNSSARTSRSVEPLSLDFFLLLLNFFLARFLELFFKDLSSSLELLAYLSDELASAEVSGNKPGLHTNEL</sequence>